<accession>A0A195F2Z7</accession>
<name>A0A195F2Z7_9HYME</name>
<feature type="domain" description="Peptidase M16 middle/third" evidence="15">
    <location>
        <begin position="920"/>
        <end position="1196"/>
    </location>
</feature>
<gene>
    <name evidence="17" type="ORF">ALC56_10946</name>
</gene>
<feature type="domain" description="Peptidase M16 C-terminal" evidence="14">
    <location>
        <begin position="166"/>
        <end position="344"/>
    </location>
</feature>
<dbReference type="FunFam" id="3.30.830.10:FF:000003">
    <property type="entry name" value="Insulin-degrading enzyme"/>
    <property type="match status" value="2"/>
</dbReference>
<dbReference type="FunFam" id="3.30.830.10:FF:000004">
    <property type="entry name" value="Putative insulin-degrading enzyme"/>
    <property type="match status" value="1"/>
</dbReference>
<feature type="domain" description="Peptidase M16 N-terminal" evidence="13">
    <location>
        <begin position="2"/>
        <end position="136"/>
    </location>
</feature>
<dbReference type="InterPro" id="IPR011765">
    <property type="entry name" value="Pept_M16_N"/>
</dbReference>
<dbReference type="Gene3D" id="3.30.830.10">
    <property type="entry name" value="Metalloenzyme, LuxS/M16 peptidase-like"/>
    <property type="match status" value="9"/>
</dbReference>
<dbReference type="GO" id="GO:0043171">
    <property type="term" value="P:peptide catabolic process"/>
    <property type="evidence" value="ECO:0007669"/>
    <property type="project" value="TreeGrafter"/>
</dbReference>
<dbReference type="PANTHER" id="PTHR43690:SF18">
    <property type="entry name" value="INSULIN-DEGRADING ENZYME-RELATED"/>
    <property type="match status" value="1"/>
</dbReference>
<feature type="domain" description="Coenzyme PQQ synthesis protein F-like C-terminal lobe" evidence="16">
    <location>
        <begin position="1704"/>
        <end position="1802"/>
    </location>
</feature>
<evidence type="ECO:0000256" key="4">
    <source>
        <dbReference type="ARBA" id="ARBA00022723"/>
    </source>
</evidence>
<dbReference type="EC" id="3.4.24.56" evidence="9"/>
<dbReference type="InterPro" id="IPR054734">
    <property type="entry name" value="PqqF-like_C_4"/>
</dbReference>
<dbReference type="Proteomes" id="UP000078541">
    <property type="component" value="Unassembled WGS sequence"/>
</dbReference>
<feature type="domain" description="Peptidase M16 middle/third" evidence="15">
    <location>
        <begin position="1437"/>
        <end position="1595"/>
    </location>
</feature>
<dbReference type="SUPFAM" id="SSF63411">
    <property type="entry name" value="LuxS/MPP-like metallohydrolase"/>
    <property type="match status" value="9"/>
</dbReference>
<organism evidence="17 18">
    <name type="scientific">Trachymyrmex septentrionalis</name>
    <dbReference type="NCBI Taxonomy" id="34720"/>
    <lineage>
        <taxon>Eukaryota</taxon>
        <taxon>Metazoa</taxon>
        <taxon>Ecdysozoa</taxon>
        <taxon>Arthropoda</taxon>
        <taxon>Hexapoda</taxon>
        <taxon>Insecta</taxon>
        <taxon>Pterygota</taxon>
        <taxon>Neoptera</taxon>
        <taxon>Endopterygota</taxon>
        <taxon>Hymenoptera</taxon>
        <taxon>Apocrita</taxon>
        <taxon>Aculeata</taxon>
        <taxon>Formicoidea</taxon>
        <taxon>Formicidae</taxon>
        <taxon>Myrmicinae</taxon>
        <taxon>Trachymyrmex</taxon>
    </lineage>
</organism>
<dbReference type="InterPro" id="IPR032632">
    <property type="entry name" value="Peptidase_M16_M"/>
</dbReference>
<dbReference type="EMBL" id="KQ981856">
    <property type="protein sequence ID" value="KYN34459.1"/>
    <property type="molecule type" value="Genomic_DNA"/>
</dbReference>
<dbReference type="GO" id="GO:0051603">
    <property type="term" value="P:proteolysis involved in protein catabolic process"/>
    <property type="evidence" value="ECO:0007669"/>
    <property type="project" value="TreeGrafter"/>
</dbReference>
<dbReference type="Pfam" id="PF00675">
    <property type="entry name" value="Peptidase_M16"/>
    <property type="match status" value="2"/>
</dbReference>
<feature type="domain" description="Peptidase M16 N-terminal" evidence="13">
    <location>
        <begin position="594"/>
        <end position="712"/>
    </location>
</feature>
<feature type="domain" description="Peptidase M16 C-terminal" evidence="14">
    <location>
        <begin position="736"/>
        <end position="912"/>
    </location>
</feature>
<dbReference type="InterPro" id="IPR007863">
    <property type="entry name" value="Peptidase_M16_C"/>
</dbReference>
<keyword evidence="3" id="KW-0645">Protease</keyword>
<evidence type="ECO:0000259" key="14">
    <source>
        <dbReference type="Pfam" id="PF05193"/>
    </source>
</evidence>
<dbReference type="PROSITE" id="PS00143">
    <property type="entry name" value="INSULINASE"/>
    <property type="match status" value="1"/>
</dbReference>
<keyword evidence="6" id="KW-0862">Zinc</keyword>
<dbReference type="GO" id="GO:0005739">
    <property type="term" value="C:mitochondrion"/>
    <property type="evidence" value="ECO:0007669"/>
    <property type="project" value="TreeGrafter"/>
</dbReference>
<dbReference type="FunFam" id="3.30.830.10:FF:000005">
    <property type="entry name" value="nardilysin isoform X1"/>
    <property type="match status" value="2"/>
</dbReference>
<proteinExistence type="inferred from homology"/>
<evidence type="ECO:0000313" key="17">
    <source>
        <dbReference type="EMBL" id="KYN34459.1"/>
    </source>
</evidence>
<keyword evidence="5" id="KW-0378">Hydrolase</keyword>
<sequence length="1911" mass="223573">MKVLLISDPTTDKSAAAMDINAGSMCDPDDLPGLAHFCEHMMFLGTKKYPQQNDFKKFLSRNGGEYNASTGLDHTVYYFDVATEKLEGALDRFAQFFLAPLFTENLTELELNAINSEYEKNVTSYGARFNQLERSSASSDHPFSKFNIGNRETLDTIPKQKGINVRNKLLEFHENYYSANIMSLSVLGKESLDELENIVVDLFCEVRNNEIEVPIWPEHPFKDEHFRTIWYIVPIRDIRYLDISFPSPDMRQHYGFSPEYYVYYLLEHKGKGSLLSALKAKGWCNLIGSRIHPSTRGFRIFNINVDLTEEGIKHIEDIVLMVFQYINMLKSKGPIKWIYDEYKNIANTYFRFKEKSSPLISVKCTVRELQEITMNEFGCAVSAWRPDLIEEIMEYLIPQNVRIHVTAKACENIADEIESWYGTKYKKVKISKEIINTWNSPGFNDDLKLPVKNEFIATTFDIKLQTNVEKFPIILENTSFVRLWYKKDDEFLVPKAKMIFAFFSPFASMDPLSCNYTYMFIQLFRDSLNEYTYAADLAGLRWELNNFKYGITYIRILQNFDAEQPYEHAVNYLITLLTKQTWLNKEYLEATICSMCDPDDLPGLAHLCEHMLFLGTKKYPQQNDFKKFLSQNGGVCNAITGLDHTMYYFDVATEKLEGGLDRFAQFFLAPLFTKNLIELALNTINSEYENNLASDSERFNQLVMSTASSDHPFSKFRAGNRETLDTIPKQKGINVRNKLLEFHEKYYSANIMSLSVLGKESLDELENMVVNLFCEVRNKEIEVPTWPEHPFKDEHFGTIWYIVPKTNIGNLVIDFPLPDMRQHYRSSPDRYVSHLLEHQGEGSLLSALKTKKLGHYIKSTKRTTARGFSIFSILIHFTKRGFRHIKDIILLVFQYINMLKLKGPVKWIYDEYTDIENINFRFRGKSSPLTCVKFNSRLLQEIPMNEIYCANSEWRPDLIEEIMEYLIPQNVRIHITAKAYENIANEIESWYGTKYKKVKVTKKLMDMWNSPGFNDDLKLPPKNKFIATKLDIKPQTNIEKFPIILENTSYVRLWYKKDDEFFTPTASMNFNFWCPFAHMDTLSSNYTYIFIKLFRDSLNEYTYAAHLAGLRWELFNSRCGITLSINGYDDKQRGLLEKIIDRMINFKVDPKRFEILKENYISNLKELRFTRLYKHAIYYLDMLLTKKPFLQEDFLRTTSYLNVDGLQQFIPQLFSKVHVECLIHGNVTVTEATDILKLIESKLTAAVPNIMPLLEQQLVLDRKIKLENGCHFLFQTENNLHKSSCTLVYYQIGLQSTESNVLLELLKQIIKEPCFNTLRTNEQLGYIVFTNIHILDGVQGLQIVVQSDKHPQYVEKRINLFLDSMLNHISTMTEEQFEENKKALAVLRLEKPKSSTVRCALYWKEIKFQQYNFDRVNVEMAYLKTISRQQLLNFFKIEKFPIILEDTSFVRLWYKKDDEFLVPKAKMIFDFFSPFASMDPLSYNYIRMFTYLFRDSLDEYTYAADLAGLQWKLGNSKYGIRLSIDGYDDKQRGLLEKLMDQMINFEVDPRRFKILKENYIRNLKNCVAEQPHKHAVNYLLILLTKQTWLNEELLETTIYLNVDGLRQFIPQLLSKVHVECLIHGNVTVTEATDILKLIESKLTTGVPNIIPLLEQQLILPREIKIENGCHFLFEAENNFHKSSCTLVYYPTGLQSTESNMLLKLLAQIIKEPCYDTLRTKEQLGYTVFSDAREWCVAQGLQIVVQSNKHPQYVEKRINLFLNSMLNHISTMTEEQFEENKKALATLLSVKPGNLTARCDLYWNEIETQRYNFDRVNIEVAYLKTISRQQLLNFFKENVHSKDRCKFSIHVISTSSEKSSIEEIADLSVYEEVKKIYDILSFRNSQYHYPLIKPFKKFFLRKGVRPSKLSKR</sequence>
<evidence type="ECO:0000256" key="11">
    <source>
        <dbReference type="ARBA" id="ARBA00074992"/>
    </source>
</evidence>
<dbReference type="STRING" id="34720.A0A195F2Z7"/>
<evidence type="ECO:0000259" key="13">
    <source>
        <dbReference type="Pfam" id="PF00675"/>
    </source>
</evidence>
<evidence type="ECO:0000256" key="7">
    <source>
        <dbReference type="ARBA" id="ARBA00023049"/>
    </source>
</evidence>
<dbReference type="InterPro" id="IPR050626">
    <property type="entry name" value="Peptidase_M16"/>
</dbReference>
<dbReference type="InterPro" id="IPR011249">
    <property type="entry name" value="Metalloenz_LuxS/M16"/>
</dbReference>
<evidence type="ECO:0000256" key="5">
    <source>
        <dbReference type="ARBA" id="ARBA00022801"/>
    </source>
</evidence>
<comment type="similarity">
    <text evidence="2">Belongs to the peptidase M16 family.</text>
</comment>
<dbReference type="Pfam" id="PF22456">
    <property type="entry name" value="PqqF-like_C_4"/>
    <property type="match status" value="2"/>
</dbReference>
<dbReference type="GO" id="GO:0005829">
    <property type="term" value="C:cytosol"/>
    <property type="evidence" value="ECO:0007669"/>
    <property type="project" value="TreeGrafter"/>
</dbReference>
<evidence type="ECO:0000256" key="6">
    <source>
        <dbReference type="ARBA" id="ARBA00022833"/>
    </source>
</evidence>
<feature type="domain" description="Coenzyme PQQ synthesis protein F-like C-terminal lobe" evidence="16">
    <location>
        <begin position="1305"/>
        <end position="1403"/>
    </location>
</feature>
<reference evidence="17 18" key="1">
    <citation type="submission" date="2016-03" db="EMBL/GenBank/DDBJ databases">
        <title>Trachymyrmex septentrionalis WGS genome.</title>
        <authorList>
            <person name="Nygaard S."/>
            <person name="Hu H."/>
            <person name="Boomsma J."/>
            <person name="Zhang G."/>
        </authorList>
    </citation>
    <scope>NUCLEOTIDE SEQUENCE [LARGE SCALE GENOMIC DNA]</scope>
    <source>
        <strain evidence="17">Tsep2-gDNA-1</strain>
        <tissue evidence="17">Whole body</tissue>
    </source>
</reference>
<evidence type="ECO:0000256" key="1">
    <source>
        <dbReference type="ARBA" id="ARBA00001947"/>
    </source>
</evidence>
<protein>
    <recommendedName>
        <fullName evidence="10">Insulin-degrading enzyme</fullName>
        <ecNumber evidence="9">3.4.24.56</ecNumber>
    </recommendedName>
    <alternativeName>
        <fullName evidence="12">Insulin protease</fullName>
    </alternativeName>
    <alternativeName>
        <fullName evidence="11">Insulysin</fullName>
    </alternativeName>
</protein>
<comment type="cofactor">
    <cofactor evidence="1">
        <name>Zn(2+)</name>
        <dbReference type="ChEBI" id="CHEBI:29105"/>
    </cofactor>
</comment>
<dbReference type="Pfam" id="PF16187">
    <property type="entry name" value="Peptidase_M16_M"/>
    <property type="match status" value="3"/>
</dbReference>
<keyword evidence="18" id="KW-1185">Reference proteome</keyword>
<evidence type="ECO:0000313" key="18">
    <source>
        <dbReference type="Proteomes" id="UP000078541"/>
    </source>
</evidence>
<evidence type="ECO:0000256" key="8">
    <source>
        <dbReference type="ARBA" id="ARBA00052248"/>
    </source>
</evidence>
<evidence type="ECO:0000256" key="3">
    <source>
        <dbReference type="ARBA" id="ARBA00022670"/>
    </source>
</evidence>
<evidence type="ECO:0000256" key="12">
    <source>
        <dbReference type="ARBA" id="ARBA00080349"/>
    </source>
</evidence>
<comment type="catalytic activity">
    <reaction evidence="8">
        <text>Degradation of insulin, glucagon and other polypeptides. No action on proteins.</text>
        <dbReference type="EC" id="3.4.24.56"/>
    </reaction>
</comment>
<dbReference type="Pfam" id="PF05193">
    <property type="entry name" value="Peptidase_M16_C"/>
    <property type="match status" value="2"/>
</dbReference>
<dbReference type="FunFam" id="3.30.830.10:FF:000012">
    <property type="entry name" value="Protease 3"/>
    <property type="match status" value="1"/>
</dbReference>
<feature type="domain" description="Peptidase M16 middle/third" evidence="15">
    <location>
        <begin position="350"/>
        <end position="552"/>
    </location>
</feature>
<dbReference type="InterPro" id="IPR001431">
    <property type="entry name" value="Pept_M16_Zn_BS"/>
</dbReference>
<evidence type="ECO:0000259" key="16">
    <source>
        <dbReference type="Pfam" id="PF22456"/>
    </source>
</evidence>
<evidence type="ECO:0000259" key="15">
    <source>
        <dbReference type="Pfam" id="PF16187"/>
    </source>
</evidence>
<evidence type="ECO:0000256" key="2">
    <source>
        <dbReference type="ARBA" id="ARBA00007261"/>
    </source>
</evidence>
<dbReference type="GO" id="GO:0004222">
    <property type="term" value="F:metalloendopeptidase activity"/>
    <property type="evidence" value="ECO:0007669"/>
    <property type="project" value="UniProtKB-EC"/>
</dbReference>
<keyword evidence="7" id="KW-0482">Metalloprotease</keyword>
<evidence type="ECO:0000256" key="9">
    <source>
        <dbReference type="ARBA" id="ARBA00066874"/>
    </source>
</evidence>
<dbReference type="PANTHER" id="PTHR43690">
    <property type="entry name" value="NARDILYSIN"/>
    <property type="match status" value="1"/>
</dbReference>
<dbReference type="GO" id="GO:0046872">
    <property type="term" value="F:metal ion binding"/>
    <property type="evidence" value="ECO:0007669"/>
    <property type="project" value="UniProtKB-KW"/>
</dbReference>
<keyword evidence="4" id="KW-0479">Metal-binding</keyword>
<evidence type="ECO:0000256" key="10">
    <source>
        <dbReference type="ARBA" id="ARBA00070422"/>
    </source>
</evidence>